<keyword evidence="2" id="KW-1185">Reference proteome</keyword>
<name>A0ABR2F3D6_9ROSI</name>
<dbReference type="Proteomes" id="UP001472677">
    <property type="component" value="Unassembled WGS sequence"/>
</dbReference>
<evidence type="ECO:0000313" key="2">
    <source>
        <dbReference type="Proteomes" id="UP001472677"/>
    </source>
</evidence>
<protein>
    <submittedName>
        <fullName evidence="1">Uncharacterized protein</fullName>
    </submittedName>
</protein>
<accession>A0ABR2F3D6</accession>
<gene>
    <name evidence="1" type="ORF">V6N12_027605</name>
</gene>
<reference evidence="1 2" key="1">
    <citation type="journal article" date="2024" name="G3 (Bethesda)">
        <title>Genome assembly of Hibiscus sabdariffa L. provides insights into metabolisms of medicinal natural products.</title>
        <authorList>
            <person name="Kim T."/>
        </authorList>
    </citation>
    <scope>NUCLEOTIDE SEQUENCE [LARGE SCALE GENOMIC DNA]</scope>
    <source>
        <strain evidence="1">TK-2024</strain>
        <tissue evidence="1">Old leaves</tissue>
    </source>
</reference>
<dbReference type="EMBL" id="JBBPBM010000008">
    <property type="protein sequence ID" value="KAK8571519.1"/>
    <property type="molecule type" value="Genomic_DNA"/>
</dbReference>
<sequence>MPTQASLGCLTSWSFTLPIPTVPKHHHKLIITGDKDSKAEHRIKSLLSAMVMIRRKEISRRKLRSSDALMLSVAIDE</sequence>
<proteinExistence type="predicted"/>
<evidence type="ECO:0000313" key="1">
    <source>
        <dbReference type="EMBL" id="KAK8571519.1"/>
    </source>
</evidence>
<organism evidence="1 2">
    <name type="scientific">Hibiscus sabdariffa</name>
    <name type="common">roselle</name>
    <dbReference type="NCBI Taxonomy" id="183260"/>
    <lineage>
        <taxon>Eukaryota</taxon>
        <taxon>Viridiplantae</taxon>
        <taxon>Streptophyta</taxon>
        <taxon>Embryophyta</taxon>
        <taxon>Tracheophyta</taxon>
        <taxon>Spermatophyta</taxon>
        <taxon>Magnoliopsida</taxon>
        <taxon>eudicotyledons</taxon>
        <taxon>Gunneridae</taxon>
        <taxon>Pentapetalae</taxon>
        <taxon>rosids</taxon>
        <taxon>malvids</taxon>
        <taxon>Malvales</taxon>
        <taxon>Malvaceae</taxon>
        <taxon>Malvoideae</taxon>
        <taxon>Hibiscus</taxon>
    </lineage>
</organism>
<comment type="caution">
    <text evidence="1">The sequence shown here is derived from an EMBL/GenBank/DDBJ whole genome shotgun (WGS) entry which is preliminary data.</text>
</comment>